<evidence type="ECO:0000313" key="6">
    <source>
        <dbReference type="Proteomes" id="UP001597097"/>
    </source>
</evidence>
<keyword evidence="6" id="KW-1185">Reference proteome</keyword>
<dbReference type="Proteomes" id="UP001597097">
    <property type="component" value="Unassembled WGS sequence"/>
</dbReference>
<dbReference type="PANTHER" id="PTHR12147">
    <property type="entry name" value="METALLOPEPTIDASE M28 FAMILY MEMBER"/>
    <property type="match status" value="1"/>
</dbReference>
<evidence type="ECO:0000259" key="3">
    <source>
        <dbReference type="Pfam" id="PF02225"/>
    </source>
</evidence>
<gene>
    <name evidence="5" type="ORF">ACFSJ0_14630</name>
</gene>
<comment type="caution">
    <text evidence="5">The sequence shown here is derived from an EMBL/GenBank/DDBJ whole genome shotgun (WGS) entry which is preliminary data.</text>
</comment>
<feature type="region of interest" description="Disordered" evidence="1">
    <location>
        <begin position="474"/>
        <end position="497"/>
    </location>
</feature>
<evidence type="ECO:0000256" key="1">
    <source>
        <dbReference type="SAM" id="MobiDB-lite"/>
    </source>
</evidence>
<feature type="chain" id="PRO_5045418964" evidence="2">
    <location>
        <begin position="25"/>
        <end position="497"/>
    </location>
</feature>
<sequence length="497" mass="51668">MRKIAIGTLIGLVATLGAAPSANASIPSLADLVQLKDIRAHQLAFQQIAGNNGGNRASGEPGFEKSVNYVVAKLALAGYKPTIQRFAFPYYKEATPSVFAQTAPSPTSYTHGTDYRTLDYSGAGDVTATALAVDPDATGLGSGCEADDFAGFTAGSIALIRRGGCTFEVKTDNAQKAGASAVAYYQRPDVPDTPVEGTALRPFTIPLIGFTNKLGVELVQAAKAGDLKLRIKTDTISEQRTTSNIVAETPYGNPDHVVAVGGHLDSVGAGPGINDNGSGAGTVLAIAQKIGQIRGVVNNRVRFTFWGAEEGGDLGSKYYVANLSAEEKAKIALYLNFDMIGSPNGVRGVLDGDDSLGTNSSKPPTGSDAIEKVFTDYYAGRKLALKQDAFTGSSDYQPFMDAGIPAGGVRSGTDPVKTAEEAAVFGGTAGVPYDPCYHQACDTYNNVNTTLLDQLADGAAHATETFAKSVPTMRTGNMETPAAKKATRTGEGHTPAS</sequence>
<reference evidence="6" key="1">
    <citation type="journal article" date="2019" name="Int. J. Syst. Evol. Microbiol.">
        <title>The Global Catalogue of Microorganisms (GCM) 10K type strain sequencing project: providing services to taxonomists for standard genome sequencing and annotation.</title>
        <authorList>
            <consortium name="The Broad Institute Genomics Platform"/>
            <consortium name="The Broad Institute Genome Sequencing Center for Infectious Disease"/>
            <person name="Wu L."/>
            <person name="Ma J."/>
        </authorList>
    </citation>
    <scope>NUCLEOTIDE SEQUENCE [LARGE SCALE GENOMIC DNA]</scope>
    <source>
        <strain evidence="6">CGMCC 1.15399</strain>
    </source>
</reference>
<dbReference type="InterPro" id="IPR003137">
    <property type="entry name" value="PA_domain"/>
</dbReference>
<keyword evidence="2" id="KW-0732">Signal</keyword>
<dbReference type="InterPro" id="IPR007484">
    <property type="entry name" value="Peptidase_M28"/>
</dbReference>
<dbReference type="Pfam" id="PF02225">
    <property type="entry name" value="PA"/>
    <property type="match status" value="1"/>
</dbReference>
<dbReference type="EMBL" id="JBHUCM010000013">
    <property type="protein sequence ID" value="MFD1538286.1"/>
    <property type="molecule type" value="Genomic_DNA"/>
</dbReference>
<dbReference type="Pfam" id="PF04389">
    <property type="entry name" value="Peptidase_M28"/>
    <property type="match status" value="1"/>
</dbReference>
<dbReference type="RefSeq" id="WP_219533292.1">
    <property type="nucleotide sequence ID" value="NZ_JAHKRM010000017.1"/>
</dbReference>
<name>A0ABW4G8E4_9ACTN</name>
<feature type="signal peptide" evidence="2">
    <location>
        <begin position="1"/>
        <end position="24"/>
    </location>
</feature>
<dbReference type="InterPro" id="IPR045175">
    <property type="entry name" value="M28_fam"/>
</dbReference>
<feature type="domain" description="PA" evidence="3">
    <location>
        <begin position="141"/>
        <end position="217"/>
    </location>
</feature>
<feature type="domain" description="Peptidase M28" evidence="4">
    <location>
        <begin position="244"/>
        <end position="461"/>
    </location>
</feature>
<evidence type="ECO:0000313" key="5">
    <source>
        <dbReference type="EMBL" id="MFD1538286.1"/>
    </source>
</evidence>
<evidence type="ECO:0000259" key="4">
    <source>
        <dbReference type="Pfam" id="PF04389"/>
    </source>
</evidence>
<proteinExistence type="predicted"/>
<accession>A0ABW4G8E4</accession>
<evidence type="ECO:0000256" key="2">
    <source>
        <dbReference type="SAM" id="SignalP"/>
    </source>
</evidence>
<protein>
    <submittedName>
        <fullName evidence="5">M20/M25/M40 family metallo-hydrolase</fullName>
    </submittedName>
</protein>
<organism evidence="5 6">
    <name type="scientific">Nonomuraea guangzhouensis</name>
    <dbReference type="NCBI Taxonomy" id="1291555"/>
    <lineage>
        <taxon>Bacteria</taxon>
        <taxon>Bacillati</taxon>
        <taxon>Actinomycetota</taxon>
        <taxon>Actinomycetes</taxon>
        <taxon>Streptosporangiales</taxon>
        <taxon>Streptosporangiaceae</taxon>
        <taxon>Nonomuraea</taxon>
    </lineage>
</organism>
<dbReference type="PANTHER" id="PTHR12147:SF26">
    <property type="entry name" value="PEPTIDASE M28 DOMAIN-CONTAINING PROTEIN"/>
    <property type="match status" value="1"/>
</dbReference>